<accession>A0A5D3YL42</accession>
<keyword evidence="2" id="KW-1185">Reference proteome</keyword>
<evidence type="ECO:0008006" key="3">
    <source>
        <dbReference type="Google" id="ProtNLM"/>
    </source>
</evidence>
<dbReference type="Proteomes" id="UP000324595">
    <property type="component" value="Unassembled WGS sequence"/>
</dbReference>
<sequence length="245" mass="27652">MNGLLTQCGSQQCSLEELLAVEEPPKTDTYTPLNHYDFALNTLTIASDLLKGYQFDGDHYALSNEGKRMFGVMTYRNSSEQHSDVKVALGIRNSYDRSMSAGLVTGSSVIVCDNLMFAGDIKVMRKHTGNSMNQELHDQIVTAIYKSQHQFTKLSDDVKKMKQVPMQRQEKFEYLGILTGEGVLSPTQSSKAYREIWEPSHEEFASESLWSGYNAATEALKSSPPQDVIKRHSTLHELTRRLYLN</sequence>
<reference evidence="1 2" key="1">
    <citation type="submission" date="2019-07" db="EMBL/GenBank/DDBJ databases">
        <title>Genomic Encyclopedia of Archaeal and Bacterial Type Strains, Phase II (KMG-II): from individual species to whole genera.</title>
        <authorList>
            <person name="Goeker M."/>
        </authorList>
    </citation>
    <scope>NUCLEOTIDE SEQUENCE [LARGE SCALE GENOMIC DNA]</scope>
    <source>
        <strain evidence="1 2">DSM 21935</strain>
    </source>
</reference>
<proteinExistence type="predicted"/>
<dbReference type="InterPro" id="IPR026325">
    <property type="entry name" value="DUF932"/>
</dbReference>
<evidence type="ECO:0000313" key="1">
    <source>
        <dbReference type="EMBL" id="TYP94865.1"/>
    </source>
</evidence>
<organism evidence="1 2">
    <name type="scientific">Fodinibius salinus</name>
    <dbReference type="NCBI Taxonomy" id="860790"/>
    <lineage>
        <taxon>Bacteria</taxon>
        <taxon>Pseudomonadati</taxon>
        <taxon>Balneolota</taxon>
        <taxon>Balneolia</taxon>
        <taxon>Balneolales</taxon>
        <taxon>Balneolaceae</taxon>
        <taxon>Fodinibius</taxon>
    </lineage>
</organism>
<gene>
    <name evidence="1" type="ORF">LX73_0155</name>
</gene>
<dbReference type="AlphaFoldDB" id="A0A5D3YL42"/>
<dbReference type="Pfam" id="PF06067">
    <property type="entry name" value="DUF932"/>
    <property type="match status" value="1"/>
</dbReference>
<dbReference type="OrthoDB" id="185335at2"/>
<dbReference type="EMBL" id="VNHY01000001">
    <property type="protein sequence ID" value="TYP94865.1"/>
    <property type="molecule type" value="Genomic_DNA"/>
</dbReference>
<dbReference type="RefSeq" id="WP_148897558.1">
    <property type="nucleotide sequence ID" value="NZ_VNHY01000001.1"/>
</dbReference>
<protein>
    <recommendedName>
        <fullName evidence="3">DUF932 domain-containing protein</fullName>
    </recommendedName>
</protein>
<comment type="caution">
    <text evidence="1">The sequence shown here is derived from an EMBL/GenBank/DDBJ whole genome shotgun (WGS) entry which is preliminary data.</text>
</comment>
<evidence type="ECO:0000313" key="2">
    <source>
        <dbReference type="Proteomes" id="UP000324595"/>
    </source>
</evidence>
<name>A0A5D3YL42_9BACT</name>